<dbReference type="EMBL" id="VEVO01000009">
    <property type="protein sequence ID" value="KAF0037839.1"/>
    <property type="molecule type" value="Genomic_DNA"/>
</dbReference>
<evidence type="ECO:0000313" key="2">
    <source>
        <dbReference type="EMBL" id="KAF0037839.1"/>
    </source>
</evidence>
<dbReference type="AlphaFoldDB" id="A0A6A4SYP6"/>
<accession>A0A6A4SYP6</accession>
<reference evidence="2 3" key="1">
    <citation type="submission" date="2019-06" db="EMBL/GenBank/DDBJ databases">
        <title>Draft genomes of female and male turbot (Scophthalmus maximus).</title>
        <authorList>
            <person name="Xu H."/>
            <person name="Xu X.-W."/>
            <person name="Shao C."/>
            <person name="Chen S."/>
        </authorList>
    </citation>
    <scope>NUCLEOTIDE SEQUENCE [LARGE SCALE GENOMIC DNA]</scope>
    <source>
        <strain evidence="2">Ysfricsl-2016a</strain>
        <tissue evidence="2">Blood</tissue>
    </source>
</reference>
<dbReference type="Proteomes" id="UP000438429">
    <property type="component" value="Unassembled WGS sequence"/>
</dbReference>
<gene>
    <name evidence="2" type="ORF">F2P81_010713</name>
</gene>
<sequence>MPLCLWGVDVAIHGLSPVIHSHTVVCRTEAGPLRRDNREASGRTAFGGVSGPHSQSTGRRRRRKDFRAAGFRASFTDGVFRSRVALRPRVWETDVLQFTGPGLRRENRHGTTDG</sequence>
<protein>
    <submittedName>
        <fullName evidence="2">Uncharacterized protein</fullName>
    </submittedName>
</protein>
<proteinExistence type="predicted"/>
<comment type="caution">
    <text evidence="2">The sequence shown here is derived from an EMBL/GenBank/DDBJ whole genome shotgun (WGS) entry which is preliminary data.</text>
</comment>
<evidence type="ECO:0000313" key="3">
    <source>
        <dbReference type="Proteomes" id="UP000438429"/>
    </source>
</evidence>
<feature type="region of interest" description="Disordered" evidence="1">
    <location>
        <begin position="33"/>
        <end position="65"/>
    </location>
</feature>
<organism evidence="2 3">
    <name type="scientific">Scophthalmus maximus</name>
    <name type="common">Turbot</name>
    <name type="synonym">Psetta maxima</name>
    <dbReference type="NCBI Taxonomy" id="52904"/>
    <lineage>
        <taxon>Eukaryota</taxon>
        <taxon>Metazoa</taxon>
        <taxon>Chordata</taxon>
        <taxon>Craniata</taxon>
        <taxon>Vertebrata</taxon>
        <taxon>Euteleostomi</taxon>
        <taxon>Actinopterygii</taxon>
        <taxon>Neopterygii</taxon>
        <taxon>Teleostei</taxon>
        <taxon>Neoteleostei</taxon>
        <taxon>Acanthomorphata</taxon>
        <taxon>Carangaria</taxon>
        <taxon>Pleuronectiformes</taxon>
        <taxon>Pleuronectoidei</taxon>
        <taxon>Scophthalmidae</taxon>
        <taxon>Scophthalmus</taxon>
    </lineage>
</organism>
<evidence type="ECO:0000256" key="1">
    <source>
        <dbReference type="SAM" id="MobiDB-lite"/>
    </source>
</evidence>
<name>A0A6A4SYP6_SCOMX</name>